<dbReference type="OrthoDB" id="271047at2759"/>
<keyword evidence="1" id="KW-0175">Coiled coil</keyword>
<organism evidence="2 3">
    <name type="scientific">Leishmania martiniquensis</name>
    <dbReference type="NCBI Taxonomy" id="1580590"/>
    <lineage>
        <taxon>Eukaryota</taxon>
        <taxon>Discoba</taxon>
        <taxon>Euglenozoa</taxon>
        <taxon>Kinetoplastea</taxon>
        <taxon>Metakinetoplastina</taxon>
        <taxon>Trypanosomatida</taxon>
        <taxon>Trypanosomatidae</taxon>
        <taxon>Leishmaniinae</taxon>
        <taxon>Leishmania</taxon>
    </lineage>
</organism>
<name>A0A836K8J9_9TRYP</name>
<evidence type="ECO:0000313" key="2">
    <source>
        <dbReference type="EMBL" id="KAG5464016.1"/>
    </source>
</evidence>
<evidence type="ECO:0000256" key="1">
    <source>
        <dbReference type="SAM" id="Coils"/>
    </source>
</evidence>
<protein>
    <submittedName>
        <fullName evidence="2">Uncharacterized protein</fullName>
    </submittedName>
</protein>
<comment type="caution">
    <text evidence="2">The sequence shown here is derived from an EMBL/GenBank/DDBJ whole genome shotgun (WGS) entry which is preliminary data.</text>
</comment>
<sequence>MRQAGLGQGAAGPIFRLRDEMCKSFQSAKVEQHTNKNLSESEVANLFKETSQLFALGTRDLSLSDGDFTEVKNAVTRATDAESEVAALRAEKARLLARAQGHYSPIKIGRSAADADAFVAYAKELSELHDHLSLSRTVFKAILARSLEDVRDGRLSQQDKRFTDPQSWDVKKDTLKRALQSLRSKTAELQLSAKTYLKDDEALFTEVMDLATKAGDHVRRGKAMREARDAKLERFFSECAKLTGWCRQQLTNLEAMQEPDHVQEYCATLVDNYRTMSNNFAVLFDSVHEFVQANLVPVQRALLEAEEVWLYLQVLTLERLSKTLFEIHPDSPLHVEVEKYSNYSEHAAKFLQELERYMATQRSRQKELGDLGNLQSQFQQVSQALSKELGELPSEVRAFAQRAQALRAGYQCFREAVLQRLTYISPAEDTVIESKRRQDEFDDCVRELKSWAIEASRGESWRDIYSKIVEIKQMIKSEQHSLEAKRGRAVESAQRR</sequence>
<dbReference type="Proteomes" id="UP000673552">
    <property type="component" value="Chromosome 36"/>
</dbReference>
<dbReference type="RefSeq" id="XP_067173953.1">
    <property type="nucleotide sequence ID" value="XM_067317848.1"/>
</dbReference>
<accession>A0A836K8J9</accession>
<feature type="coiled-coil region" evidence="1">
    <location>
        <begin position="71"/>
        <end position="98"/>
    </location>
</feature>
<evidence type="ECO:0000313" key="3">
    <source>
        <dbReference type="Proteomes" id="UP000673552"/>
    </source>
</evidence>
<keyword evidence="3" id="KW-1185">Reference proteome</keyword>
<dbReference type="AlphaFoldDB" id="A0A836K8J9"/>
<dbReference type="EMBL" id="JAFEUZ010000036">
    <property type="protein sequence ID" value="KAG5464016.1"/>
    <property type="molecule type" value="Genomic_DNA"/>
</dbReference>
<dbReference type="SMR" id="A0A836K8J9"/>
<dbReference type="GeneID" id="92510360"/>
<dbReference type="KEGG" id="lmat:92510360"/>
<proteinExistence type="predicted"/>
<reference evidence="2 3" key="1">
    <citation type="submission" date="2021-03" db="EMBL/GenBank/DDBJ databases">
        <title>Leishmania (Mundinia) martiniquensis Genome sequencing and assembly.</title>
        <authorList>
            <person name="Almutairi H."/>
            <person name="Gatherer D."/>
        </authorList>
    </citation>
    <scope>NUCLEOTIDE SEQUENCE [LARGE SCALE GENOMIC DNA]</scope>
    <source>
        <strain evidence="2">LSCM1</strain>
    </source>
</reference>
<gene>
    <name evidence="2" type="ORF">LSCM1_00195</name>
</gene>